<comment type="subcellular location">
    <subcellularLocation>
        <location evidence="1">Nucleus</location>
    </subcellularLocation>
</comment>
<evidence type="ECO:0000256" key="1">
    <source>
        <dbReference type="ARBA" id="ARBA00004123"/>
    </source>
</evidence>
<name>A0AAJ0CAP8_9PEZI</name>
<dbReference type="InterPro" id="IPR033316">
    <property type="entry name" value="RBBP8-like"/>
</dbReference>
<proteinExistence type="predicted"/>
<comment type="caution">
    <text evidence="6">The sequence shown here is derived from an EMBL/GenBank/DDBJ whole genome shotgun (WGS) entry which is preliminary data.</text>
</comment>
<dbReference type="RefSeq" id="XP_060287039.1">
    <property type="nucleotide sequence ID" value="XM_060426857.1"/>
</dbReference>
<evidence type="ECO:0000313" key="6">
    <source>
        <dbReference type="EMBL" id="KAK1770826.1"/>
    </source>
</evidence>
<dbReference type="GeneID" id="85310044"/>
<dbReference type="InterPro" id="IPR013882">
    <property type="entry name" value="Ctp1_C"/>
</dbReference>
<feature type="compositionally biased region" description="Basic and acidic residues" evidence="4">
    <location>
        <begin position="739"/>
        <end position="752"/>
    </location>
</feature>
<feature type="compositionally biased region" description="Low complexity" evidence="4">
    <location>
        <begin position="583"/>
        <end position="598"/>
    </location>
</feature>
<keyword evidence="3" id="KW-0539">Nucleus</keyword>
<sequence length="774" mass="86339">MASWLERGRPAIFEALATVCDQIDNDLQAELEERDRRQHTLLTDEVATLRSRITTVDRLERENRSLKVELLEFRGKHQKGVLGFDGNSRAPLGEISPNKAASSCKRQEYSGFEHAKSGPTVTILENDYAKLKAKYAAARKTIDDLTALARKFRDERDGWLKYAEALEAKVKKLEKKNGDSSKPKPQLPITDVSGSARPDEGLVVAEEPLPQMAAPDPLAKSHTNSSFHSEPRTSVSFSGRDRLSSELPLSPRRALSTPVDIPSIGAPISAGRHSSSTEGESTYVTQDTVLLSHLPRNASLSGDVVIKDEPSSDGPIIVSERSVRKRMRDDAASEAPTARRVKSEHTSSDPVFMRESRGFSPQESIDLDNGQDPMTTPKKRRGQCGDDPAPADDFEEDDIEGITLVEACHPGPGELSSLQTHLRTPVEPQRAPVTAARSSALAPSTYRPIISRQDTIRKPAMSHSLRLNNGVDELAESDDTPFCQNGQRNSIEVPNQAVASTGRLDTLLNRPSVEGDAVRLRPSRQIRKTPYADPFDIIVPTRELPFGKGDRRNASRTPKTTANMDRNQENPKSVSRLRMSETSASKPPSASRPSGAPPLRLQPLASLRLDDFKINPKFNDGQNYAFSEVVRNKSDRAELPGCTDPQCCGKHFRAMAQAELEAVGPSLVHRAADITLLEDYLGEQAYRLGLMNRLEKEELWLEAKTRELANKHGKHRHRFSRRQSPPGFWNTDFPSTQEMQKEREEGDKREKRLVEERWREAMRSGGRWLFRDER</sequence>
<dbReference type="Pfam" id="PF08573">
    <property type="entry name" value="SAE2"/>
    <property type="match status" value="1"/>
</dbReference>
<evidence type="ECO:0000256" key="4">
    <source>
        <dbReference type="SAM" id="MobiDB-lite"/>
    </source>
</evidence>
<feature type="region of interest" description="Disordered" evidence="4">
    <location>
        <begin position="542"/>
        <end position="600"/>
    </location>
</feature>
<dbReference type="GO" id="GO:0010792">
    <property type="term" value="P:DNA double-strand break processing involved in repair via single-strand annealing"/>
    <property type="evidence" value="ECO:0007669"/>
    <property type="project" value="TreeGrafter"/>
</dbReference>
<gene>
    <name evidence="6" type="ORF">QBC33DRAFT_525888</name>
</gene>
<feature type="compositionally biased region" description="Polar residues" evidence="4">
    <location>
        <begin position="555"/>
        <end position="573"/>
    </location>
</feature>
<feature type="region of interest" description="Disordered" evidence="4">
    <location>
        <begin position="213"/>
        <end position="281"/>
    </location>
</feature>
<dbReference type="PANTHER" id="PTHR15107:SF0">
    <property type="entry name" value="DNA ENDONUCLEASE ACTIVATOR CTP1 C-TERMINAL DOMAIN-CONTAINING PROTEIN"/>
    <property type="match status" value="1"/>
</dbReference>
<feature type="compositionally biased region" description="Basic and acidic residues" evidence="4">
    <location>
        <begin position="341"/>
        <end position="357"/>
    </location>
</feature>
<dbReference type="GO" id="GO:0003684">
    <property type="term" value="F:damaged DNA binding"/>
    <property type="evidence" value="ECO:0007669"/>
    <property type="project" value="TreeGrafter"/>
</dbReference>
<dbReference type="GO" id="GO:0005634">
    <property type="term" value="C:nucleus"/>
    <property type="evidence" value="ECO:0007669"/>
    <property type="project" value="UniProtKB-SubCell"/>
</dbReference>
<dbReference type="EMBL" id="MU838999">
    <property type="protein sequence ID" value="KAK1770826.1"/>
    <property type="molecule type" value="Genomic_DNA"/>
</dbReference>
<evidence type="ECO:0000256" key="2">
    <source>
        <dbReference type="ARBA" id="ARBA00022763"/>
    </source>
</evidence>
<feature type="region of interest" description="Disordered" evidence="4">
    <location>
        <begin position="711"/>
        <end position="752"/>
    </location>
</feature>
<feature type="domain" description="DNA endonuclease activator Ctp1 C-terminal" evidence="5">
    <location>
        <begin position="625"/>
        <end position="738"/>
    </location>
</feature>
<feature type="compositionally biased region" description="Basic residues" evidence="4">
    <location>
        <begin position="711"/>
        <end position="721"/>
    </location>
</feature>
<keyword evidence="2" id="KW-0227">DNA damage</keyword>
<feature type="region of interest" description="Disordered" evidence="4">
    <location>
        <begin position="173"/>
        <end position="196"/>
    </location>
</feature>
<protein>
    <submittedName>
        <fullName evidence="6">SAE2-domain-containing protein</fullName>
    </submittedName>
</protein>
<keyword evidence="7" id="KW-1185">Reference proteome</keyword>
<feature type="compositionally biased region" description="Polar residues" evidence="4">
    <location>
        <begin position="272"/>
        <end position="281"/>
    </location>
</feature>
<accession>A0AAJ0CAP8</accession>
<dbReference type="AlphaFoldDB" id="A0AAJ0CAP8"/>
<feature type="compositionally biased region" description="Basic and acidic residues" evidence="4">
    <location>
        <begin position="173"/>
        <end position="182"/>
    </location>
</feature>
<organism evidence="6 7">
    <name type="scientific">Phialemonium atrogriseum</name>
    <dbReference type="NCBI Taxonomy" id="1093897"/>
    <lineage>
        <taxon>Eukaryota</taxon>
        <taxon>Fungi</taxon>
        <taxon>Dikarya</taxon>
        <taxon>Ascomycota</taxon>
        <taxon>Pezizomycotina</taxon>
        <taxon>Sordariomycetes</taxon>
        <taxon>Sordariomycetidae</taxon>
        <taxon>Cephalothecales</taxon>
        <taxon>Cephalothecaceae</taxon>
        <taxon>Phialemonium</taxon>
    </lineage>
</organism>
<reference evidence="6" key="1">
    <citation type="submission" date="2023-06" db="EMBL/GenBank/DDBJ databases">
        <title>Genome-scale phylogeny and comparative genomics of the fungal order Sordariales.</title>
        <authorList>
            <consortium name="Lawrence Berkeley National Laboratory"/>
            <person name="Hensen N."/>
            <person name="Bonometti L."/>
            <person name="Westerberg I."/>
            <person name="Brannstrom I.O."/>
            <person name="Guillou S."/>
            <person name="Cros-Aarteil S."/>
            <person name="Calhoun S."/>
            <person name="Haridas S."/>
            <person name="Kuo A."/>
            <person name="Mondo S."/>
            <person name="Pangilinan J."/>
            <person name="Riley R."/>
            <person name="Labutti K."/>
            <person name="Andreopoulos B."/>
            <person name="Lipzen A."/>
            <person name="Chen C."/>
            <person name="Yanf M."/>
            <person name="Daum C."/>
            <person name="Ng V."/>
            <person name="Clum A."/>
            <person name="Steindorff A."/>
            <person name="Ohm R."/>
            <person name="Martin F."/>
            <person name="Silar P."/>
            <person name="Natvig D."/>
            <person name="Lalanne C."/>
            <person name="Gautier V."/>
            <person name="Ament-Velasquez S.L."/>
            <person name="Kruys A."/>
            <person name="Hutchinson M.I."/>
            <person name="Powell A.J."/>
            <person name="Barry K."/>
            <person name="Miller A.N."/>
            <person name="Grigoriev I.V."/>
            <person name="Debuchy R."/>
            <person name="Gladieux P."/>
            <person name="Thoren M.H."/>
            <person name="Johannesson H."/>
        </authorList>
    </citation>
    <scope>NUCLEOTIDE SEQUENCE</scope>
    <source>
        <strain evidence="6">8032-3</strain>
    </source>
</reference>
<feature type="compositionally biased region" description="Polar residues" evidence="4">
    <location>
        <begin position="221"/>
        <end position="237"/>
    </location>
</feature>
<evidence type="ECO:0000259" key="5">
    <source>
        <dbReference type="Pfam" id="PF08573"/>
    </source>
</evidence>
<evidence type="ECO:0000256" key="3">
    <source>
        <dbReference type="ARBA" id="ARBA00023242"/>
    </source>
</evidence>
<dbReference type="Proteomes" id="UP001244011">
    <property type="component" value="Unassembled WGS sequence"/>
</dbReference>
<feature type="region of interest" description="Disordered" evidence="4">
    <location>
        <begin position="323"/>
        <end position="393"/>
    </location>
</feature>
<dbReference type="PANTHER" id="PTHR15107">
    <property type="entry name" value="RETINOBLASTOMA BINDING PROTEIN 8"/>
    <property type="match status" value="1"/>
</dbReference>
<evidence type="ECO:0000313" key="7">
    <source>
        <dbReference type="Proteomes" id="UP001244011"/>
    </source>
</evidence>